<proteinExistence type="predicted"/>
<dbReference type="RefSeq" id="WP_206584988.1">
    <property type="nucleotide sequence ID" value="NZ_JAFKCU010000001.1"/>
</dbReference>
<dbReference type="EMBL" id="JAFKCU010000001">
    <property type="protein sequence ID" value="MBN7814336.1"/>
    <property type="molecule type" value="Genomic_DNA"/>
</dbReference>
<organism evidence="1 2">
    <name type="scientific">Algoriphagus pacificus</name>
    <dbReference type="NCBI Taxonomy" id="2811234"/>
    <lineage>
        <taxon>Bacteria</taxon>
        <taxon>Pseudomonadati</taxon>
        <taxon>Bacteroidota</taxon>
        <taxon>Cytophagia</taxon>
        <taxon>Cytophagales</taxon>
        <taxon>Cyclobacteriaceae</taxon>
        <taxon>Algoriphagus</taxon>
    </lineage>
</organism>
<dbReference type="Pfam" id="PF13970">
    <property type="entry name" value="DUF4221"/>
    <property type="match status" value="1"/>
</dbReference>
<evidence type="ECO:0000313" key="2">
    <source>
        <dbReference type="Proteomes" id="UP000664480"/>
    </source>
</evidence>
<accession>A0ABS3CDU4</accession>
<dbReference type="Proteomes" id="UP000664480">
    <property type="component" value="Unassembled WGS sequence"/>
</dbReference>
<protein>
    <submittedName>
        <fullName evidence="1">DUF4221 family protein</fullName>
    </submittedName>
</protein>
<dbReference type="PROSITE" id="PS51257">
    <property type="entry name" value="PROKAR_LIPOPROTEIN"/>
    <property type="match status" value="1"/>
</dbReference>
<keyword evidence="2" id="KW-1185">Reference proteome</keyword>
<reference evidence="1 2" key="1">
    <citation type="submission" date="2021-03" db="EMBL/GenBank/DDBJ databases">
        <title>novel species isolated from a fishpond in China.</title>
        <authorList>
            <person name="Lu H."/>
            <person name="Cai Z."/>
        </authorList>
    </citation>
    <scope>NUCLEOTIDE SEQUENCE [LARGE SCALE GENOMIC DNA]</scope>
    <source>
        <strain evidence="1 2">YJ13C</strain>
    </source>
</reference>
<comment type="caution">
    <text evidence="1">The sequence shown here is derived from an EMBL/GenBank/DDBJ whole genome shotgun (WGS) entry which is preliminary data.</text>
</comment>
<name>A0ABS3CDU4_9BACT</name>
<gene>
    <name evidence="1" type="ORF">J0A69_02795</name>
</gene>
<dbReference type="InterPro" id="IPR025316">
    <property type="entry name" value="DUF4221"/>
</dbReference>
<evidence type="ECO:0000313" key="1">
    <source>
        <dbReference type="EMBL" id="MBN7814336.1"/>
    </source>
</evidence>
<sequence length="380" mass="43773">MKKLSILLLISLVISCTEKEKSEGTLAKNILENLTYTVDTVAVDVGEEIFNPGMYYRYAKNENDPMVYFAMGENQEIHEINLNSLSLTKRIFLEKDGPNRAPRYIQDFDLLPTGEFFLADYATQGIYTAEGEKTFGFQMDPDEFEGLEDDLTSLYFNLVLSPDKKNGFSTPTKKMEFISQIAMVDLEAKTGKLIDLPALELTRNFRTTYSFENGSTTYGDFINLKKIRNQLFISSGSTSDIYIYDFATDSLTLKSFDHQLVPSKKSGEFPPRADSQERVEEIGDEIRKQVSFNQFYWDESREMYFRFATKSNGKTETGETKKQDIYLFAYDQDLNLIGETTLDLRYPPFRAFFYEGKLYSYMPVEENPGFVIFDLKFTAN</sequence>